<feature type="transmembrane region" description="Helical" evidence="2">
    <location>
        <begin position="1032"/>
        <end position="1055"/>
    </location>
</feature>
<comment type="caution">
    <text evidence="3">The sequence shown here is derived from an EMBL/GenBank/DDBJ whole genome shotgun (WGS) entry which is preliminary data.</text>
</comment>
<evidence type="ECO:0000256" key="2">
    <source>
        <dbReference type="SAM" id="Phobius"/>
    </source>
</evidence>
<dbReference type="AlphaFoldDB" id="A0A942UVR2"/>
<dbReference type="PRINTS" id="PR00702">
    <property type="entry name" value="ACRIFLAVINRP"/>
</dbReference>
<feature type="transmembrane region" description="Helical" evidence="2">
    <location>
        <begin position="1001"/>
        <end position="1020"/>
    </location>
</feature>
<feature type="transmembrane region" description="Helical" evidence="2">
    <location>
        <begin position="381"/>
        <end position="400"/>
    </location>
</feature>
<feature type="transmembrane region" description="Helical" evidence="2">
    <location>
        <begin position="12"/>
        <end position="31"/>
    </location>
</feature>
<sequence>MKKVIDFSLNNKFAIWILTLMVVVAGLYSGFNMKQEMIPNITLPNVSIITTYPGAAPDEVAENVTVPIEQRVQNLNGVEIVSSSSLANASSVQIQFTYKTDMDEATNEVKDALSNLSLPEGAQEPQVSRLSLSAMPVMALSVSGKKQSLDELTKTVEADMLPVLEGVEGVSDVQISGQQLKKVTIDFDEKKLNKYGLKQETIQQLIQASDLTFPLGLTNFDDKVKNLVIDGNIATLDDLKKLEIPVMPAQTGQMAQQGAMQGQDPSQAGQMAQQGAMQGQSPGQAGQGNQANFQVQVPTEMPTVQLGELAKIKVVSEAESISRTNGEDSIGIQITKAADANTVEVVNGVKDTIKKFEDEFGLTIIPTFDQGEPIETAISTMLDKALFGILFAVIIILLFLRSIKTTLISIVSIPMSLLMAMFLLHQMDITLNLLTLGALTVAIGRVIDDSIVVMENIYRRMALPDEKLRGKDLIREATRQMFIPIFSSTVVTIAVFLPIGLVGGMVGEMFLPFALAVAFALAASLVVAVTIVPMLAHSLFKKKLDSNTGKGHRKRTEKPSKLSNFYKGILEWALNHKLITFGGSVVILVLSFFLLPLIGVSFMDDEEQKMIMATYSPAPGQTRADAEVVALDAEKLISNREGVTTYQYSLGGDSPMAMMGMGGGNSALFFIEYDKDFKNFSEETTKVIDALNDNTKLGEWKSMDFGGMGGSGLQLYVYGDNKEDIQQAVDQILPILEKNKELEKVDSSLKEAYDQYTLVANQEKLSSYGLTAAQIGMNLSQTGQAPILTTVKHEGKDVNVYIEVEEKEYKSIKDVTNKKISTPLGTTVKVGDVMDVKEGKTPDTIERRQGKMYASLSADVKSKDVAAVSAAIENTISEQDLPSGVKVEFGGVTEQINESFTQLGLAMLAAVAIVYFVLVVTFGGALAPLAILFSLPFTIIGSLVALWIANEPLSVSAMIGALMLIGIVVTNAIVLIDRVIHNEKDGLTTREALLEAGSTRLRPILMTALATIGALIPLAMGIEGGGLISKALGVTVIGGLISSTLLTLVIVPIVYETFTKSRKRKVKHRKGRNPASSY</sequence>
<feature type="region of interest" description="Disordered" evidence="1">
    <location>
        <begin position="255"/>
        <end position="289"/>
    </location>
</feature>
<dbReference type="PANTHER" id="PTHR32063">
    <property type="match status" value="1"/>
</dbReference>
<name>A0A942UVR2_9BACI</name>
<accession>A0A942UVR2</accession>
<proteinExistence type="predicted"/>
<dbReference type="Gene3D" id="3.30.70.1320">
    <property type="entry name" value="Multidrug efflux transporter AcrB pore domain like"/>
    <property type="match status" value="2"/>
</dbReference>
<feature type="transmembrane region" description="Helical" evidence="2">
    <location>
        <begin position="433"/>
        <end position="454"/>
    </location>
</feature>
<feature type="transmembrane region" description="Helical" evidence="2">
    <location>
        <begin position="513"/>
        <end position="536"/>
    </location>
</feature>
<dbReference type="GO" id="GO:0005886">
    <property type="term" value="C:plasma membrane"/>
    <property type="evidence" value="ECO:0007669"/>
    <property type="project" value="TreeGrafter"/>
</dbReference>
<keyword evidence="2" id="KW-0472">Membrane</keyword>
<feature type="transmembrane region" description="Helical" evidence="2">
    <location>
        <begin position="481"/>
        <end position="501"/>
    </location>
</feature>
<dbReference type="EMBL" id="JAGYPN010000002">
    <property type="protein sequence ID" value="MBS4223734.1"/>
    <property type="molecule type" value="Genomic_DNA"/>
</dbReference>
<reference evidence="3 4" key="1">
    <citation type="submission" date="2021-05" db="EMBL/GenBank/DDBJ databases">
        <title>Novel Bacillus species.</title>
        <authorList>
            <person name="Liu G."/>
        </authorList>
    </citation>
    <scope>NUCLEOTIDE SEQUENCE [LARGE SCALE GENOMIC DNA]</scope>
    <source>
        <strain evidence="3 4">FJAT-49682</strain>
    </source>
</reference>
<evidence type="ECO:0000256" key="1">
    <source>
        <dbReference type="SAM" id="MobiDB-lite"/>
    </source>
</evidence>
<dbReference type="Pfam" id="PF00873">
    <property type="entry name" value="ACR_tran"/>
    <property type="match status" value="1"/>
</dbReference>
<feature type="transmembrane region" description="Helical" evidence="2">
    <location>
        <begin position="578"/>
        <end position="603"/>
    </location>
</feature>
<feature type="transmembrane region" description="Helical" evidence="2">
    <location>
        <begin position="407"/>
        <end position="427"/>
    </location>
</feature>
<evidence type="ECO:0000313" key="4">
    <source>
        <dbReference type="Proteomes" id="UP000676456"/>
    </source>
</evidence>
<keyword evidence="2" id="KW-1133">Transmembrane helix</keyword>
<organism evidence="3 4">
    <name type="scientific">Lederbergia citrea</name>
    <dbReference type="NCBI Taxonomy" id="2833581"/>
    <lineage>
        <taxon>Bacteria</taxon>
        <taxon>Bacillati</taxon>
        <taxon>Bacillota</taxon>
        <taxon>Bacilli</taxon>
        <taxon>Bacillales</taxon>
        <taxon>Bacillaceae</taxon>
        <taxon>Lederbergia</taxon>
    </lineage>
</organism>
<feature type="transmembrane region" description="Helical" evidence="2">
    <location>
        <begin position="903"/>
        <end position="922"/>
    </location>
</feature>
<dbReference type="Gene3D" id="3.30.70.1440">
    <property type="entry name" value="Multidrug efflux transporter AcrB pore domain"/>
    <property type="match status" value="1"/>
</dbReference>
<dbReference type="SUPFAM" id="SSF82714">
    <property type="entry name" value="Multidrug efflux transporter AcrB TolC docking domain, DN and DC subdomains"/>
    <property type="match status" value="2"/>
</dbReference>
<dbReference type="SUPFAM" id="SSF82693">
    <property type="entry name" value="Multidrug efflux transporter AcrB pore domain, PN1, PN2, PC1 and PC2 subdomains"/>
    <property type="match status" value="2"/>
</dbReference>
<dbReference type="RefSeq" id="WP_213098718.1">
    <property type="nucleotide sequence ID" value="NZ_JAGYPN010000002.1"/>
</dbReference>
<gene>
    <name evidence="3" type="ORF">KHA91_13340</name>
</gene>
<protein>
    <submittedName>
        <fullName evidence="3">Efflux RND transporter permease subunit</fullName>
    </submittedName>
</protein>
<dbReference type="InterPro" id="IPR027463">
    <property type="entry name" value="AcrB_DN_DC_subdom"/>
</dbReference>
<keyword evidence="4" id="KW-1185">Reference proteome</keyword>
<evidence type="ECO:0000313" key="3">
    <source>
        <dbReference type="EMBL" id="MBS4223734.1"/>
    </source>
</evidence>
<feature type="transmembrane region" description="Helical" evidence="2">
    <location>
        <begin position="929"/>
        <end position="949"/>
    </location>
</feature>
<dbReference type="InterPro" id="IPR001036">
    <property type="entry name" value="Acrflvin-R"/>
</dbReference>
<dbReference type="GO" id="GO:0042910">
    <property type="term" value="F:xenobiotic transmembrane transporter activity"/>
    <property type="evidence" value="ECO:0007669"/>
    <property type="project" value="TreeGrafter"/>
</dbReference>
<dbReference type="PANTHER" id="PTHR32063:SF0">
    <property type="entry name" value="SWARMING MOTILITY PROTEIN SWRC"/>
    <property type="match status" value="1"/>
</dbReference>
<dbReference type="Gene3D" id="3.30.2090.10">
    <property type="entry name" value="Multidrug efflux transporter AcrB TolC docking domain, DN and DC subdomains"/>
    <property type="match status" value="3"/>
</dbReference>
<feature type="transmembrane region" description="Helical" evidence="2">
    <location>
        <begin position="955"/>
        <end position="980"/>
    </location>
</feature>
<dbReference type="Proteomes" id="UP000676456">
    <property type="component" value="Unassembled WGS sequence"/>
</dbReference>
<keyword evidence="2" id="KW-0812">Transmembrane</keyword>
<dbReference type="SUPFAM" id="SSF82866">
    <property type="entry name" value="Multidrug efflux transporter AcrB transmembrane domain"/>
    <property type="match status" value="2"/>
</dbReference>
<dbReference type="Gene3D" id="1.20.1640.10">
    <property type="entry name" value="Multidrug efflux transporter AcrB transmembrane domain"/>
    <property type="match status" value="3"/>
</dbReference>
<dbReference type="Gene3D" id="3.30.70.1430">
    <property type="entry name" value="Multidrug efflux transporter AcrB pore domain"/>
    <property type="match status" value="2"/>
</dbReference>